<dbReference type="PANTHER" id="PTHR35617:SF3">
    <property type="entry name" value="CORE-BINDING (CB) DOMAIN-CONTAINING PROTEIN"/>
    <property type="match status" value="1"/>
</dbReference>
<dbReference type="GO" id="GO:0015074">
    <property type="term" value="P:DNA integration"/>
    <property type="evidence" value="ECO:0007669"/>
    <property type="project" value="InterPro"/>
</dbReference>
<dbReference type="CDD" id="cd09275">
    <property type="entry name" value="RNase_HI_RT_DIRS1"/>
    <property type="match status" value="1"/>
</dbReference>
<dbReference type="SUPFAM" id="SSF56349">
    <property type="entry name" value="DNA breaking-rejoining enzymes"/>
    <property type="match status" value="1"/>
</dbReference>
<dbReference type="PANTHER" id="PTHR35617">
    <property type="entry name" value="PHAGE_INTEGRASE DOMAIN-CONTAINING PROTEIN"/>
    <property type="match status" value="1"/>
</dbReference>
<dbReference type="InterPro" id="IPR002104">
    <property type="entry name" value="Integrase_catalytic"/>
</dbReference>
<name>A0AAV8WW08_9CUCU</name>
<reference evidence="5" key="1">
    <citation type="journal article" date="2023" name="Insect Mol. Biol.">
        <title>Genome sequencing provides insights into the evolution of gene families encoding plant cell wall-degrading enzymes in longhorned beetles.</title>
        <authorList>
            <person name="Shin N.R."/>
            <person name="Okamura Y."/>
            <person name="Kirsch R."/>
            <person name="Pauchet Y."/>
        </authorList>
    </citation>
    <scope>NUCLEOTIDE SEQUENCE</scope>
    <source>
        <strain evidence="5">RBIC_L_NR</strain>
    </source>
</reference>
<dbReference type="InterPro" id="IPR011010">
    <property type="entry name" value="DNA_brk_join_enz"/>
</dbReference>
<sequence>MDILPKLTEGNLKEFVPSVGTRVCMFEKIKELGEALQQNIVSQASRLKNDDYNILTAKIITLFPTETVGTYYVHPIKKSNSPTGRPLFARGKLVDKRRNLLHKCGDVFLIRKRKKEKDGQEITKRRCEEVVDYQQNDDVVWLQVNSEPWAIVIEKWNKTFDIRRNQKHNTVEEFIKAWPILNDLRADVLSPGEIEDLIKKQQDRAFAHKQKVQPYLLVERPSLESPRTFYIVVDKLRYQFDSCYKAFDCLFKLFQVFNAKYPAQAEYLNRAERSRSPRSPWTERTNTSFHQTDATLPRVVTGAPEDACSTITGANYDDANSIVIDNNDDTLVLHNDVLLPEDILKIMGEDPNKKQNANFSLQDQLATIWQTILVNGLKKADAQSLFNTYQIPKNLVNLKPPVFNAEVKAASSKQSIMADASYTEMQNQIGKGLSALGKCISVILLNLQNTPDQFKGEFLTNLCDSGRLFSNLFHRISVTRKNLLVPCLKFSKELADDFVPELDWWETNIRTCKNDLRRDHFDLEIFSDASLSGWGSYCQGESTYGWWTMQDTNSHINFLELRAIFFWFEMFCQKLPEKPPFIENPCPGGSQVIREAFQRRGIPPNAIDTMFRSLSENTIKQYNSTLKLWWEYCRTKNFSPFKYDISQIMSFLQHILDSTDNSFSSFSSHRAALSIITSSELGENSELKRFMKGVYRTRPPKPKYDSTWNPQCVLKFLQNSSETNLKFLSCKLVTLLALATGQRIQTIFLIKCSNIDFSNTGINIRIPDFIKTSRPKACQPVLLLPYFTECPKLCVAFKPHGPASKQSLSRWVKDTMGKAGIDITIFKAHSTRHTSTSSALKKGVSLDIIRKKSCRPSDEEGSIITNPSIITNANSEVSSDDTELAQINKSTSVDGSNLNTNANEAKLNKATKPNDKIVILDHTLNIETPPLESILPTSKKPKLALTSGSTCNSLHSSSSDTVLLSPTSQDIVNFQRSKISSSQISESTMHGAVQNEMESNKHESSAMELVSTPTSVKKQLRNNLLYHRQEQLKVEKERIKAISVLTDSLNTSNVLLKEMFEVQKNWNKFREQLLKPNVNE</sequence>
<evidence type="ECO:0000256" key="2">
    <source>
        <dbReference type="ARBA" id="ARBA00023172"/>
    </source>
</evidence>
<evidence type="ECO:0000313" key="6">
    <source>
        <dbReference type="Proteomes" id="UP001162156"/>
    </source>
</evidence>
<accession>A0AAV8WW08</accession>
<dbReference type="PROSITE" id="PS51898">
    <property type="entry name" value="TYR_RECOMBINASE"/>
    <property type="match status" value="1"/>
</dbReference>
<feature type="domain" description="Tyr recombinase" evidence="4">
    <location>
        <begin position="703"/>
        <end position="889"/>
    </location>
</feature>
<gene>
    <name evidence="5" type="ORF">NQ314_016341</name>
</gene>
<dbReference type="InterPro" id="IPR010998">
    <property type="entry name" value="Integrase_recombinase_N"/>
</dbReference>
<proteinExistence type="predicted"/>
<evidence type="ECO:0000256" key="3">
    <source>
        <dbReference type="SAM" id="MobiDB-lite"/>
    </source>
</evidence>
<organism evidence="5 6">
    <name type="scientific">Rhamnusium bicolor</name>
    <dbReference type="NCBI Taxonomy" id="1586634"/>
    <lineage>
        <taxon>Eukaryota</taxon>
        <taxon>Metazoa</taxon>
        <taxon>Ecdysozoa</taxon>
        <taxon>Arthropoda</taxon>
        <taxon>Hexapoda</taxon>
        <taxon>Insecta</taxon>
        <taxon>Pterygota</taxon>
        <taxon>Neoptera</taxon>
        <taxon>Endopterygota</taxon>
        <taxon>Coleoptera</taxon>
        <taxon>Polyphaga</taxon>
        <taxon>Cucujiformia</taxon>
        <taxon>Chrysomeloidea</taxon>
        <taxon>Cerambycidae</taxon>
        <taxon>Lepturinae</taxon>
        <taxon>Rhagiini</taxon>
        <taxon>Rhamnusium</taxon>
    </lineage>
</organism>
<dbReference type="Gene3D" id="1.10.443.10">
    <property type="entry name" value="Intergrase catalytic core"/>
    <property type="match status" value="1"/>
</dbReference>
<feature type="compositionally biased region" description="Polar residues" evidence="3">
    <location>
        <begin position="277"/>
        <end position="294"/>
    </location>
</feature>
<evidence type="ECO:0000259" key="4">
    <source>
        <dbReference type="PROSITE" id="PS51898"/>
    </source>
</evidence>
<keyword evidence="2" id="KW-0233">DNA recombination</keyword>
<evidence type="ECO:0000313" key="5">
    <source>
        <dbReference type="EMBL" id="KAJ8930809.1"/>
    </source>
</evidence>
<dbReference type="Pfam" id="PF00589">
    <property type="entry name" value="Phage_integrase"/>
    <property type="match status" value="1"/>
</dbReference>
<dbReference type="AlphaFoldDB" id="A0AAV8WW08"/>
<feature type="region of interest" description="Disordered" evidence="3">
    <location>
        <begin position="273"/>
        <end position="296"/>
    </location>
</feature>
<protein>
    <recommendedName>
        <fullName evidence="4">Tyr recombinase domain-containing protein</fullName>
    </recommendedName>
</protein>
<dbReference type="GO" id="GO:0006310">
    <property type="term" value="P:DNA recombination"/>
    <property type="evidence" value="ECO:0007669"/>
    <property type="project" value="UniProtKB-KW"/>
</dbReference>
<dbReference type="Gene3D" id="1.10.150.130">
    <property type="match status" value="1"/>
</dbReference>
<dbReference type="CDD" id="cd00397">
    <property type="entry name" value="DNA_BRE_C"/>
    <property type="match status" value="1"/>
</dbReference>
<dbReference type="EMBL" id="JANEYF010004538">
    <property type="protein sequence ID" value="KAJ8930809.1"/>
    <property type="molecule type" value="Genomic_DNA"/>
</dbReference>
<evidence type="ECO:0000256" key="1">
    <source>
        <dbReference type="ARBA" id="ARBA00023125"/>
    </source>
</evidence>
<comment type="caution">
    <text evidence="5">The sequence shown here is derived from an EMBL/GenBank/DDBJ whole genome shotgun (WGS) entry which is preliminary data.</text>
</comment>
<keyword evidence="6" id="KW-1185">Reference proteome</keyword>
<dbReference type="InterPro" id="IPR013762">
    <property type="entry name" value="Integrase-like_cat_sf"/>
</dbReference>
<dbReference type="Proteomes" id="UP001162156">
    <property type="component" value="Unassembled WGS sequence"/>
</dbReference>
<keyword evidence="1" id="KW-0238">DNA-binding</keyword>
<dbReference type="GO" id="GO:0003677">
    <property type="term" value="F:DNA binding"/>
    <property type="evidence" value="ECO:0007669"/>
    <property type="project" value="UniProtKB-KW"/>
</dbReference>